<comment type="function">
    <text evidence="6">Catalyzes the conversion of 7,8-dihydroneopterin to 6-hydroxymethyl-7,8-dihydropterin.</text>
</comment>
<sequence>MQEYRVALEDVRFFAYHGLFPEERILGNWFVLSVSVSKEAKSLTFDKLDQTFDYGQIYTICQEVMADPVDLLETVAQRIADRIKKTFNGMSHYEIQIWKEQPPLGMLGGKSSVSLIESMGN</sequence>
<keyword evidence="9" id="KW-1185">Reference proteome</keyword>
<evidence type="ECO:0000259" key="7">
    <source>
        <dbReference type="SMART" id="SM00905"/>
    </source>
</evidence>
<comment type="catalytic activity">
    <reaction evidence="1 6">
        <text>7,8-dihydroneopterin = 6-hydroxymethyl-7,8-dihydropterin + glycolaldehyde</text>
        <dbReference type="Rhea" id="RHEA:10540"/>
        <dbReference type="ChEBI" id="CHEBI:17001"/>
        <dbReference type="ChEBI" id="CHEBI:17071"/>
        <dbReference type="ChEBI" id="CHEBI:44841"/>
        <dbReference type="EC" id="4.1.2.25"/>
    </reaction>
</comment>
<dbReference type="EC" id="4.1.2.25" evidence="6"/>
<evidence type="ECO:0000256" key="4">
    <source>
        <dbReference type="ARBA" id="ARBA00022909"/>
    </source>
</evidence>
<accession>A0ABW6D0F8</accession>
<organism evidence="8 9">
    <name type="scientific">Aquirufa echingensis</name>
    <dbReference type="NCBI Taxonomy" id="3096516"/>
    <lineage>
        <taxon>Bacteria</taxon>
        <taxon>Pseudomonadati</taxon>
        <taxon>Bacteroidota</taxon>
        <taxon>Cytophagia</taxon>
        <taxon>Cytophagales</taxon>
        <taxon>Flectobacillaceae</taxon>
        <taxon>Aquirufa</taxon>
    </lineage>
</organism>
<evidence type="ECO:0000313" key="9">
    <source>
        <dbReference type="Proteomes" id="UP001598114"/>
    </source>
</evidence>
<dbReference type="SUPFAM" id="SSF55620">
    <property type="entry name" value="Tetrahydrobiopterin biosynthesis enzymes-like"/>
    <property type="match status" value="1"/>
</dbReference>
<protein>
    <recommendedName>
        <fullName evidence="6">7,8-dihydroneopterin aldolase</fullName>
        <ecNumber evidence="6">4.1.2.25</ecNumber>
    </recommendedName>
</protein>
<reference evidence="8 9" key="1">
    <citation type="submission" date="2024-03" db="EMBL/GenBank/DDBJ databases">
        <title>Aquirufa genome sequencing.</title>
        <authorList>
            <person name="Pitt A."/>
            <person name="Hahn M.W."/>
        </authorList>
    </citation>
    <scope>NUCLEOTIDE SEQUENCE [LARGE SCALE GENOMIC DNA]</scope>
    <source>
        <strain evidence="8 9">PLAD-142S6K</strain>
    </source>
</reference>
<dbReference type="Proteomes" id="UP001598114">
    <property type="component" value="Unassembled WGS sequence"/>
</dbReference>
<dbReference type="InterPro" id="IPR006157">
    <property type="entry name" value="FolB_dom"/>
</dbReference>
<dbReference type="InterPro" id="IPR006156">
    <property type="entry name" value="Dihydroneopterin_aldolase"/>
</dbReference>
<evidence type="ECO:0000313" key="8">
    <source>
        <dbReference type="EMBL" id="MFD3276659.1"/>
    </source>
</evidence>
<evidence type="ECO:0000256" key="6">
    <source>
        <dbReference type="RuleBase" id="RU362079"/>
    </source>
</evidence>
<dbReference type="GO" id="GO:0004150">
    <property type="term" value="F:dihydroneopterin aldolase activity"/>
    <property type="evidence" value="ECO:0007669"/>
    <property type="project" value="UniProtKB-EC"/>
</dbReference>
<name>A0ABW6D0F8_9BACT</name>
<proteinExistence type="inferred from homology"/>
<gene>
    <name evidence="8" type="primary">folB</name>
    <name evidence="8" type="ORF">SKC38_10515</name>
</gene>
<dbReference type="Gene3D" id="3.30.1130.10">
    <property type="match status" value="1"/>
</dbReference>
<comment type="pathway">
    <text evidence="2 6">Cofactor biosynthesis; tetrahydrofolate biosynthesis; 2-amino-4-hydroxy-6-hydroxymethyl-7,8-dihydropteridine diphosphate from 7,8-dihydroneopterin triphosphate: step 3/4.</text>
</comment>
<dbReference type="EMBL" id="JBBKYA010000005">
    <property type="protein sequence ID" value="MFD3276659.1"/>
    <property type="molecule type" value="Genomic_DNA"/>
</dbReference>
<dbReference type="PANTHER" id="PTHR42844">
    <property type="entry name" value="DIHYDRONEOPTERIN ALDOLASE 1-RELATED"/>
    <property type="match status" value="1"/>
</dbReference>
<comment type="caution">
    <text evidence="8">The sequence shown here is derived from an EMBL/GenBank/DDBJ whole genome shotgun (WGS) entry which is preliminary data.</text>
</comment>
<dbReference type="PANTHER" id="PTHR42844:SF1">
    <property type="entry name" value="DIHYDRONEOPTERIN ALDOLASE 1-RELATED"/>
    <property type="match status" value="1"/>
</dbReference>
<dbReference type="SMART" id="SM00905">
    <property type="entry name" value="FolB"/>
    <property type="match status" value="1"/>
</dbReference>
<keyword evidence="5 6" id="KW-0456">Lyase</keyword>
<evidence type="ECO:0000256" key="1">
    <source>
        <dbReference type="ARBA" id="ARBA00001353"/>
    </source>
</evidence>
<feature type="domain" description="Dihydroneopterin aldolase/epimerase" evidence="7">
    <location>
        <begin position="6"/>
        <end position="117"/>
    </location>
</feature>
<dbReference type="NCBIfam" id="TIGR00525">
    <property type="entry name" value="folB"/>
    <property type="match status" value="1"/>
</dbReference>
<dbReference type="RefSeq" id="WP_377977102.1">
    <property type="nucleotide sequence ID" value="NZ_JBBKYA010000005.1"/>
</dbReference>
<evidence type="ECO:0000256" key="3">
    <source>
        <dbReference type="ARBA" id="ARBA00005708"/>
    </source>
</evidence>
<dbReference type="Pfam" id="PF02152">
    <property type="entry name" value="FolB"/>
    <property type="match status" value="1"/>
</dbReference>
<dbReference type="NCBIfam" id="TIGR00526">
    <property type="entry name" value="folB_dom"/>
    <property type="match status" value="1"/>
</dbReference>
<comment type="similarity">
    <text evidence="3 6">Belongs to the DHNA family.</text>
</comment>
<evidence type="ECO:0000256" key="5">
    <source>
        <dbReference type="ARBA" id="ARBA00023239"/>
    </source>
</evidence>
<keyword evidence="4 6" id="KW-0289">Folate biosynthesis</keyword>
<evidence type="ECO:0000256" key="2">
    <source>
        <dbReference type="ARBA" id="ARBA00005013"/>
    </source>
</evidence>
<dbReference type="InterPro" id="IPR043133">
    <property type="entry name" value="GTP-CH-I_C/QueF"/>
</dbReference>